<accession>A0AC61L0D2</accession>
<protein>
    <submittedName>
        <fullName evidence="1">Uncharacterized protein</fullName>
    </submittedName>
</protein>
<evidence type="ECO:0000313" key="1">
    <source>
        <dbReference type="EMBL" id="PXF58701.1"/>
    </source>
</evidence>
<name>A0AC61L0D2_9EURY</name>
<evidence type="ECO:0000313" key="2">
    <source>
        <dbReference type="Proteomes" id="UP000248329"/>
    </source>
</evidence>
<gene>
    <name evidence="1" type="ORF">C4B59_12790</name>
</gene>
<organism evidence="1 2">
    <name type="scientific">Candidatus Methanogaster sp</name>
    <dbReference type="NCBI Taxonomy" id="3386292"/>
    <lineage>
        <taxon>Archaea</taxon>
        <taxon>Methanobacteriati</taxon>
        <taxon>Methanobacteriota</taxon>
        <taxon>Stenosarchaea group</taxon>
        <taxon>Methanomicrobia</taxon>
        <taxon>Methanosarcinales</taxon>
        <taxon>ANME-2 cluster</taxon>
        <taxon>Candidatus Methanogasteraceae</taxon>
        <taxon>Candidatus Methanogaster</taxon>
    </lineage>
</organism>
<proteinExistence type="predicted"/>
<sequence>MGLLLGQWWWQTLLAVSLRPFGLGCYCQTTWHRIYSPGCRRSGNREVGEYMIEEFVQIPGPTFLILFGGLVTVAIAICWLWMRADGSEDYQLPDLTRFDSISIAQLRGGKRLIMQTAIFQLYGHELISFGGEGKDADITIPHQKGNTSQLSGAVEREIYRSLRSGTRKVSEICLDSGLWDRITTHLDPVQSELERLHLARTKSDSRRVWTITAVACLIIIGVGGTKLLLGILRDRPVLFLIILLIASVIAVFVILDPSSNPTSLGRRYLKETEKHFGWLKKLVKNGQMLEGIDPSLVIAIFGVGVLAGSTLYRPYQGVFSPVNQQGGGCGGGGCGGGCGGCGG</sequence>
<comment type="caution">
    <text evidence="1">The sequence shown here is derived from an EMBL/GenBank/DDBJ whole genome shotgun (WGS) entry which is preliminary data.</text>
</comment>
<reference evidence="1" key="1">
    <citation type="submission" date="2018-01" db="EMBL/GenBank/DDBJ databases">
        <authorList>
            <person name="Krukenberg V."/>
        </authorList>
    </citation>
    <scope>NUCLEOTIDE SEQUENCE</scope>
    <source>
        <strain evidence="1">E20ANME2</strain>
    </source>
</reference>
<dbReference type="EMBL" id="PQXF01000033">
    <property type="protein sequence ID" value="PXF58701.1"/>
    <property type="molecule type" value="Genomic_DNA"/>
</dbReference>
<dbReference type="Proteomes" id="UP000248329">
    <property type="component" value="Unassembled WGS sequence"/>
</dbReference>